<sequence length="89" mass="9564">MPTVGRALRGVQQAQAVVDLVTDDHTNIKLRQVSEQIVDWVHDGRLSDEIRAALEQGLVTARSGSGTAVPEPPPSPGPTEITDRRRDGA</sequence>
<dbReference type="RefSeq" id="WP_306974621.1">
    <property type="nucleotide sequence ID" value="NZ_JAUSZV010000005.1"/>
</dbReference>
<evidence type="ECO:0000313" key="3">
    <source>
        <dbReference type="Proteomes" id="UP001234216"/>
    </source>
</evidence>
<evidence type="ECO:0000313" key="2">
    <source>
        <dbReference type="EMBL" id="MDQ0906671.1"/>
    </source>
</evidence>
<protein>
    <submittedName>
        <fullName evidence="2">Uncharacterized protein</fullName>
    </submittedName>
</protein>
<comment type="caution">
    <text evidence="2">The sequence shown here is derived from an EMBL/GenBank/DDBJ whole genome shotgun (WGS) entry which is preliminary data.</text>
</comment>
<reference evidence="2" key="1">
    <citation type="submission" date="2023-07" db="EMBL/GenBank/DDBJ databases">
        <title>Comparative genomics of wheat-associated soil bacteria to identify genetic determinants of phenazine resistance.</title>
        <authorList>
            <person name="Mouncey N."/>
        </authorList>
    </citation>
    <scope>NUCLEOTIDE SEQUENCE</scope>
    <source>
        <strain evidence="2">V4I22</strain>
    </source>
</reference>
<feature type="region of interest" description="Disordered" evidence="1">
    <location>
        <begin position="61"/>
        <end position="89"/>
    </location>
</feature>
<gene>
    <name evidence="2" type="ORF">QFZ22_002656</name>
</gene>
<dbReference type="Proteomes" id="UP001234216">
    <property type="component" value="Unassembled WGS sequence"/>
</dbReference>
<dbReference type="AlphaFoldDB" id="A0AAW8FBM1"/>
<evidence type="ECO:0000256" key="1">
    <source>
        <dbReference type="SAM" id="MobiDB-lite"/>
    </source>
</evidence>
<organism evidence="2 3">
    <name type="scientific">Streptomyces canus</name>
    <dbReference type="NCBI Taxonomy" id="58343"/>
    <lineage>
        <taxon>Bacteria</taxon>
        <taxon>Bacillati</taxon>
        <taxon>Actinomycetota</taxon>
        <taxon>Actinomycetes</taxon>
        <taxon>Kitasatosporales</taxon>
        <taxon>Streptomycetaceae</taxon>
        <taxon>Streptomyces</taxon>
        <taxon>Streptomyces aurantiacus group</taxon>
    </lineage>
</organism>
<proteinExistence type="predicted"/>
<accession>A0AAW8FBM1</accession>
<name>A0AAW8FBM1_9ACTN</name>
<dbReference type="EMBL" id="JAUSZV010000005">
    <property type="protein sequence ID" value="MDQ0906671.1"/>
    <property type="molecule type" value="Genomic_DNA"/>
</dbReference>